<gene>
    <name evidence="1" type="ORF">D5086_002944</name>
</gene>
<dbReference type="EMBL" id="RCHU02000001">
    <property type="protein sequence ID" value="KAL3611924.1"/>
    <property type="molecule type" value="Genomic_DNA"/>
</dbReference>
<sequence length="93" mass="10934">MQMKTIVCGGPKVLVFWLRLVELIGALRWLWNCPQSTDLNQRLLQVQLCHRSYWILRVCRHLCMYTRYKDSHCFGQYGASISFQASPTMHKDG</sequence>
<evidence type="ECO:0000313" key="2">
    <source>
        <dbReference type="Proteomes" id="UP000309997"/>
    </source>
</evidence>
<reference evidence="1 2" key="1">
    <citation type="journal article" date="2024" name="Plant Biotechnol. J.">
        <title>Genome and CRISPR/Cas9 system of a widespread forest tree (Populus alba) in the world.</title>
        <authorList>
            <person name="Liu Y.J."/>
            <person name="Jiang P.F."/>
            <person name="Han X.M."/>
            <person name="Li X.Y."/>
            <person name="Wang H.M."/>
            <person name="Wang Y.J."/>
            <person name="Wang X.X."/>
            <person name="Zeng Q.Y."/>
        </authorList>
    </citation>
    <scope>NUCLEOTIDE SEQUENCE [LARGE SCALE GENOMIC DNA]</scope>
    <source>
        <strain evidence="2">cv. PAL-ZL1</strain>
    </source>
</reference>
<dbReference type="Proteomes" id="UP000309997">
    <property type="component" value="Unassembled WGS sequence"/>
</dbReference>
<accession>A0ACC4D3H5</accession>
<organism evidence="1 2">
    <name type="scientific">Populus alba</name>
    <name type="common">White poplar</name>
    <dbReference type="NCBI Taxonomy" id="43335"/>
    <lineage>
        <taxon>Eukaryota</taxon>
        <taxon>Viridiplantae</taxon>
        <taxon>Streptophyta</taxon>
        <taxon>Embryophyta</taxon>
        <taxon>Tracheophyta</taxon>
        <taxon>Spermatophyta</taxon>
        <taxon>Magnoliopsida</taxon>
        <taxon>eudicotyledons</taxon>
        <taxon>Gunneridae</taxon>
        <taxon>Pentapetalae</taxon>
        <taxon>rosids</taxon>
        <taxon>fabids</taxon>
        <taxon>Malpighiales</taxon>
        <taxon>Salicaceae</taxon>
        <taxon>Saliceae</taxon>
        <taxon>Populus</taxon>
    </lineage>
</organism>
<evidence type="ECO:0000313" key="1">
    <source>
        <dbReference type="EMBL" id="KAL3611924.1"/>
    </source>
</evidence>
<comment type="caution">
    <text evidence="1">The sequence shown here is derived from an EMBL/GenBank/DDBJ whole genome shotgun (WGS) entry which is preliminary data.</text>
</comment>
<proteinExistence type="predicted"/>
<name>A0ACC4D3H5_POPAL</name>
<keyword evidence="2" id="KW-1185">Reference proteome</keyword>
<protein>
    <submittedName>
        <fullName evidence="1">Uncharacterized protein</fullName>
    </submittedName>
</protein>